<reference evidence="1" key="1">
    <citation type="submission" date="2018-02" db="EMBL/GenBank/DDBJ databases">
        <title>Rhizophora mucronata_Transcriptome.</title>
        <authorList>
            <person name="Meera S.P."/>
            <person name="Sreeshan A."/>
            <person name="Augustine A."/>
        </authorList>
    </citation>
    <scope>NUCLEOTIDE SEQUENCE</scope>
    <source>
        <tissue evidence="1">Leaf</tissue>
    </source>
</reference>
<accession>A0A2P2IRM5</accession>
<dbReference type="EMBL" id="GGEC01003392">
    <property type="protein sequence ID" value="MBW83875.1"/>
    <property type="molecule type" value="Transcribed_RNA"/>
</dbReference>
<organism evidence="1">
    <name type="scientific">Rhizophora mucronata</name>
    <name type="common">Asiatic mangrove</name>
    <dbReference type="NCBI Taxonomy" id="61149"/>
    <lineage>
        <taxon>Eukaryota</taxon>
        <taxon>Viridiplantae</taxon>
        <taxon>Streptophyta</taxon>
        <taxon>Embryophyta</taxon>
        <taxon>Tracheophyta</taxon>
        <taxon>Spermatophyta</taxon>
        <taxon>Magnoliopsida</taxon>
        <taxon>eudicotyledons</taxon>
        <taxon>Gunneridae</taxon>
        <taxon>Pentapetalae</taxon>
        <taxon>rosids</taxon>
        <taxon>fabids</taxon>
        <taxon>Malpighiales</taxon>
        <taxon>Rhizophoraceae</taxon>
        <taxon>Rhizophora</taxon>
    </lineage>
</organism>
<protein>
    <submittedName>
        <fullName evidence="1">Uncharacterized protein</fullName>
    </submittedName>
</protein>
<dbReference type="AlphaFoldDB" id="A0A2P2IRM5"/>
<proteinExistence type="predicted"/>
<evidence type="ECO:0000313" key="1">
    <source>
        <dbReference type="EMBL" id="MBW83875.1"/>
    </source>
</evidence>
<name>A0A2P2IRM5_RHIMU</name>
<sequence>MTHILYCIVMHSVDQQSFCGLSKTLNTMENNRV</sequence>